<feature type="domain" description="Retropepsins" evidence="2">
    <location>
        <begin position="6"/>
        <end position="101"/>
    </location>
</feature>
<evidence type="ECO:0000313" key="3">
    <source>
        <dbReference type="EMBL" id="JAG16796.1"/>
    </source>
</evidence>
<dbReference type="PROSITE" id="PS00141">
    <property type="entry name" value="ASP_PROTEASE"/>
    <property type="match status" value="1"/>
</dbReference>
<dbReference type="SUPFAM" id="SSF50630">
    <property type="entry name" value="Acid proteases"/>
    <property type="match status" value="1"/>
</dbReference>
<dbReference type="InterPro" id="IPR021109">
    <property type="entry name" value="Peptidase_aspartic_dom_sf"/>
</dbReference>
<reference evidence="3" key="2">
    <citation type="submission" date="2014-07" db="EMBL/GenBank/DDBJ databases">
        <authorList>
            <person name="Hull J."/>
        </authorList>
    </citation>
    <scope>NUCLEOTIDE SEQUENCE</scope>
</reference>
<dbReference type="AlphaFoldDB" id="A0A0A9XAW4"/>
<dbReference type="GO" id="GO:0004190">
    <property type="term" value="F:aspartic-type endopeptidase activity"/>
    <property type="evidence" value="ECO:0007669"/>
    <property type="project" value="InterPro"/>
</dbReference>
<organism evidence="3">
    <name type="scientific">Lygus hesperus</name>
    <name type="common">Western plant bug</name>
    <dbReference type="NCBI Taxonomy" id="30085"/>
    <lineage>
        <taxon>Eukaryota</taxon>
        <taxon>Metazoa</taxon>
        <taxon>Ecdysozoa</taxon>
        <taxon>Arthropoda</taxon>
        <taxon>Hexapoda</taxon>
        <taxon>Insecta</taxon>
        <taxon>Pterygota</taxon>
        <taxon>Neoptera</taxon>
        <taxon>Paraneoptera</taxon>
        <taxon>Hemiptera</taxon>
        <taxon>Heteroptera</taxon>
        <taxon>Panheteroptera</taxon>
        <taxon>Cimicomorpha</taxon>
        <taxon>Miridae</taxon>
        <taxon>Mirini</taxon>
        <taxon>Lygus</taxon>
    </lineage>
</organism>
<accession>A0A0A9XAW4</accession>
<evidence type="ECO:0000259" key="2">
    <source>
        <dbReference type="Pfam" id="PF00077"/>
    </source>
</evidence>
<dbReference type="InterPro" id="IPR018061">
    <property type="entry name" value="Retropepsins"/>
</dbReference>
<dbReference type="CDD" id="cd00303">
    <property type="entry name" value="retropepsin_like"/>
    <property type="match status" value="1"/>
</dbReference>
<dbReference type="Pfam" id="PF00077">
    <property type="entry name" value="RVP"/>
    <property type="match status" value="1"/>
</dbReference>
<gene>
    <name evidence="3" type="ORF">CM83_104601</name>
</gene>
<feature type="non-terminal residue" evidence="3">
    <location>
        <position position="137"/>
    </location>
</feature>
<protein>
    <submittedName>
        <fullName evidence="3">Gag-Pro-Pol polyprotein</fullName>
    </submittedName>
</protein>
<keyword evidence="1" id="KW-0378">Hydrolase</keyword>
<dbReference type="GO" id="GO:0006508">
    <property type="term" value="P:proteolysis"/>
    <property type="evidence" value="ECO:0007669"/>
    <property type="project" value="InterPro"/>
</dbReference>
<dbReference type="EMBL" id="GBHO01026808">
    <property type="protein sequence ID" value="JAG16796.1"/>
    <property type="molecule type" value="Transcribed_RNA"/>
</dbReference>
<reference evidence="3" key="1">
    <citation type="journal article" date="2014" name="PLoS ONE">
        <title>Transcriptome-Based Identification of ABC Transporters in the Western Tarnished Plant Bug Lygus hesperus.</title>
        <authorList>
            <person name="Hull J.J."/>
            <person name="Chaney K."/>
            <person name="Geib S.M."/>
            <person name="Fabrick J.A."/>
            <person name="Brent C.S."/>
            <person name="Walsh D."/>
            <person name="Lavine L.C."/>
        </authorList>
    </citation>
    <scope>NUCLEOTIDE SEQUENCE</scope>
</reference>
<dbReference type="InterPro" id="IPR001969">
    <property type="entry name" value="Aspartic_peptidase_AS"/>
</dbReference>
<dbReference type="Gene3D" id="2.40.70.10">
    <property type="entry name" value="Acid Proteases"/>
    <property type="match status" value="1"/>
</dbReference>
<feature type="non-terminal residue" evidence="3">
    <location>
        <position position="1"/>
    </location>
</feature>
<evidence type="ECO:0000256" key="1">
    <source>
        <dbReference type="ARBA" id="ARBA00022801"/>
    </source>
</evidence>
<proteinExistence type="predicted"/>
<name>A0A0A9XAW4_LYGHE</name>
<sequence length="137" mass="14970">QGNNCDQRPHIKIKIFDLSFLGLLDSGASSTIIGESGWRKLEPLNLKIDSSNPSIIRVADGSLCKSLGIVTLPIELNKTVRLIRAHVVPTIKFSPIVLGIDFWKAMHIVPDIAKGEWTFGENEYVSSAVTASKDIVS</sequence>